<feature type="transmembrane region" description="Helical" evidence="6">
    <location>
        <begin position="244"/>
        <end position="268"/>
    </location>
</feature>
<keyword evidence="3 6" id="KW-0812">Transmembrane</keyword>
<comment type="caution">
    <text evidence="7">The sequence shown here is derived from an EMBL/GenBank/DDBJ whole genome shotgun (WGS) entry which is preliminary data.</text>
</comment>
<evidence type="ECO:0000256" key="5">
    <source>
        <dbReference type="ARBA" id="ARBA00023136"/>
    </source>
</evidence>
<reference evidence="7 8" key="1">
    <citation type="submission" date="2024-08" db="EMBL/GenBank/DDBJ databases">
        <authorList>
            <person name="Cucini C."/>
            <person name="Frati F."/>
        </authorList>
    </citation>
    <scope>NUCLEOTIDE SEQUENCE [LARGE SCALE GENOMIC DNA]</scope>
</reference>
<keyword evidence="4 6" id="KW-1133">Transmembrane helix</keyword>
<evidence type="ECO:0000256" key="2">
    <source>
        <dbReference type="ARBA" id="ARBA00006840"/>
    </source>
</evidence>
<dbReference type="EMBL" id="CAXLJM020000038">
    <property type="protein sequence ID" value="CAL8106475.1"/>
    <property type="molecule type" value="Genomic_DNA"/>
</dbReference>
<dbReference type="Gene3D" id="1.10.1450.10">
    <property type="entry name" value="Tetraspanin"/>
    <property type="match status" value="1"/>
</dbReference>
<dbReference type="PANTHER" id="PTHR19282">
    <property type="entry name" value="TETRASPANIN"/>
    <property type="match status" value="1"/>
</dbReference>
<dbReference type="SUPFAM" id="SSF48652">
    <property type="entry name" value="Tetraspanin"/>
    <property type="match status" value="1"/>
</dbReference>
<dbReference type="PRINTS" id="PR00259">
    <property type="entry name" value="TMFOUR"/>
</dbReference>
<keyword evidence="8" id="KW-1185">Reference proteome</keyword>
<dbReference type="Proteomes" id="UP001642540">
    <property type="component" value="Unassembled WGS sequence"/>
</dbReference>
<evidence type="ECO:0000256" key="4">
    <source>
        <dbReference type="ARBA" id="ARBA00022989"/>
    </source>
</evidence>
<feature type="transmembrane region" description="Helical" evidence="6">
    <location>
        <begin position="91"/>
        <end position="119"/>
    </location>
</feature>
<proteinExistence type="inferred from homology"/>
<comment type="subcellular location">
    <subcellularLocation>
        <location evidence="1 6">Membrane</location>
        <topology evidence="1 6">Multi-pass membrane protein</topology>
    </subcellularLocation>
</comment>
<dbReference type="InterPro" id="IPR018499">
    <property type="entry name" value="Tetraspanin/Peripherin"/>
</dbReference>
<dbReference type="InterPro" id="IPR008952">
    <property type="entry name" value="Tetraspanin_EC2_sf"/>
</dbReference>
<sequence>MAGCCGPKCSKAFVIFFNIIFWFSGCAMVALGVVLLYDQSYSSYFTLLTTAALPQEIVQYTAFACIGLGGFILFVGFFGCCGALQDSKCMLGTYVFCLLLVFLVEAAAALFCLYFRFYFPSEVQQNLKLKLDNDYGMESHEVFTESLDFTQYELECCGIKEYGDYTHSKWANKTIAQKGYQRVPVTCCVQDKSQEWLQEYPWKEPKPKDPARCQASDHGEFNNKILNFEGCWNKLNAWYSLHNLILSATSGGLALLQILGVAFTICLFRNIGEEA</sequence>
<dbReference type="InterPro" id="IPR000301">
    <property type="entry name" value="Tetraspanin_animals"/>
</dbReference>
<feature type="transmembrane region" description="Helical" evidence="6">
    <location>
        <begin position="57"/>
        <end position="84"/>
    </location>
</feature>
<evidence type="ECO:0000256" key="1">
    <source>
        <dbReference type="ARBA" id="ARBA00004141"/>
    </source>
</evidence>
<protein>
    <recommendedName>
        <fullName evidence="6">Tetraspanin</fullName>
    </recommendedName>
</protein>
<dbReference type="PIRSF" id="PIRSF002419">
    <property type="entry name" value="Tetraspanin"/>
    <property type="match status" value="1"/>
</dbReference>
<evidence type="ECO:0000256" key="6">
    <source>
        <dbReference type="RuleBase" id="RU361218"/>
    </source>
</evidence>
<evidence type="ECO:0000256" key="3">
    <source>
        <dbReference type="ARBA" id="ARBA00022692"/>
    </source>
</evidence>
<feature type="transmembrane region" description="Helical" evidence="6">
    <location>
        <begin position="12"/>
        <end position="37"/>
    </location>
</feature>
<comment type="similarity">
    <text evidence="2 6">Belongs to the tetraspanin (TM4SF) family.</text>
</comment>
<name>A0ABP1QP35_9HEXA</name>
<organism evidence="7 8">
    <name type="scientific">Orchesella dallaii</name>
    <dbReference type="NCBI Taxonomy" id="48710"/>
    <lineage>
        <taxon>Eukaryota</taxon>
        <taxon>Metazoa</taxon>
        <taxon>Ecdysozoa</taxon>
        <taxon>Arthropoda</taxon>
        <taxon>Hexapoda</taxon>
        <taxon>Collembola</taxon>
        <taxon>Entomobryomorpha</taxon>
        <taxon>Entomobryoidea</taxon>
        <taxon>Orchesellidae</taxon>
        <taxon>Orchesellinae</taxon>
        <taxon>Orchesella</taxon>
    </lineage>
</organism>
<evidence type="ECO:0000313" key="8">
    <source>
        <dbReference type="Proteomes" id="UP001642540"/>
    </source>
</evidence>
<accession>A0ABP1QP35</accession>
<evidence type="ECO:0000313" key="7">
    <source>
        <dbReference type="EMBL" id="CAL8106475.1"/>
    </source>
</evidence>
<gene>
    <name evidence="7" type="ORF">ODALV1_LOCUS12368</name>
</gene>
<dbReference type="Pfam" id="PF00335">
    <property type="entry name" value="Tetraspanin"/>
    <property type="match status" value="1"/>
</dbReference>
<dbReference type="PANTHER" id="PTHR19282:SF544">
    <property type="entry name" value="TETRASPANIN"/>
    <property type="match status" value="1"/>
</dbReference>
<keyword evidence="5 6" id="KW-0472">Membrane</keyword>